<dbReference type="AlphaFoldDB" id="A0A0E0LG42"/>
<dbReference type="SUPFAM" id="SSF52047">
    <property type="entry name" value="RNI-like"/>
    <property type="match status" value="1"/>
</dbReference>
<dbReference type="Pfam" id="PF24758">
    <property type="entry name" value="LRR_At5g56370"/>
    <property type="match status" value="1"/>
</dbReference>
<feature type="domain" description="F-box/LRR-repeat protein 15/At3g58940/PEG3-like LRR" evidence="1">
    <location>
        <begin position="98"/>
        <end position="265"/>
    </location>
</feature>
<dbReference type="InterPro" id="IPR050232">
    <property type="entry name" value="FBL13/AtMIF1-like"/>
</dbReference>
<proteinExistence type="predicted"/>
<dbReference type="HOGENOM" id="CLU_661187_0_0_1"/>
<evidence type="ECO:0000259" key="1">
    <source>
        <dbReference type="Pfam" id="PF24758"/>
    </source>
</evidence>
<reference evidence="2" key="2">
    <citation type="submission" date="2018-05" db="EMBL/GenBank/DDBJ databases">
        <title>OpunRS2 (Oryza punctata Reference Sequence Version 2).</title>
        <authorList>
            <person name="Zhang J."/>
            <person name="Kudrna D."/>
            <person name="Lee S."/>
            <person name="Talag J."/>
            <person name="Welchert J."/>
            <person name="Wing R.A."/>
        </authorList>
    </citation>
    <scope>NUCLEOTIDE SEQUENCE [LARGE SCALE GENOMIC DNA]</scope>
</reference>
<dbReference type="STRING" id="4537.A0A0E0LG42"/>
<keyword evidence="3" id="KW-1185">Reference proteome</keyword>
<dbReference type="OMA" id="FFMFNFT"/>
<dbReference type="PANTHER" id="PTHR31900">
    <property type="entry name" value="F-BOX/RNI SUPERFAMILY PROTEIN-RELATED"/>
    <property type="match status" value="1"/>
</dbReference>
<reference evidence="2" key="1">
    <citation type="submission" date="2015-04" db="UniProtKB">
        <authorList>
            <consortium name="EnsemblPlants"/>
        </authorList>
    </citation>
    <scope>IDENTIFICATION</scope>
</reference>
<dbReference type="Proteomes" id="UP000026962">
    <property type="component" value="Chromosome 7"/>
</dbReference>
<dbReference type="EnsemblPlants" id="OPUNC07G00270.1">
    <property type="protein sequence ID" value="OPUNC07G00270.1"/>
    <property type="gene ID" value="OPUNC07G00270"/>
</dbReference>
<sequence length="414" mass="47004">MASMDDVPLYILQCIMMLLPDVRHAVRTSAVSRRLRDAWMGMETYELDASTIPDHLLDLDSTFAGVVDRVVFNHSGPGIKFMSLAHTRYDTDGDRRVTAWLDRLASRDHHHLKRLDVNIGAALHTPPSLFRCETLVDLRLVVHAAARGLELDDGAVHLPHLRRLCLEHTGFRSSTHFQNLIDGCPLLELLHLRFTAIARREDTVGIDIRSPALRLVVFEGCGGYGMVPFEVSAPNVEEFVFSGRNTVAVEKGGVRRLSARKVSLLMDDKLWWYKYLSKIVDKMRVAEWGIEVLRVEGMWPNQGQAGVVLHLLRSSPRLRNLFITNELEHPREISIDAHREQYPATPEFLFDAVPGRLSHLRRFFMFNFTGNRNEISIIKFVLESSCISINPDQFGVTDFLGNDWSSTQLILASL</sequence>
<accession>A0A0E0LG42</accession>
<protein>
    <recommendedName>
        <fullName evidence="1">F-box/LRR-repeat protein 15/At3g58940/PEG3-like LRR domain-containing protein</fullName>
    </recommendedName>
</protein>
<evidence type="ECO:0000313" key="2">
    <source>
        <dbReference type="EnsemblPlants" id="OPUNC07G00270.1"/>
    </source>
</evidence>
<dbReference type="Gramene" id="OPUNC07G00270.1">
    <property type="protein sequence ID" value="OPUNC07G00270.1"/>
    <property type="gene ID" value="OPUNC07G00270"/>
</dbReference>
<evidence type="ECO:0000313" key="3">
    <source>
        <dbReference type="Proteomes" id="UP000026962"/>
    </source>
</evidence>
<dbReference type="InterPro" id="IPR055411">
    <property type="entry name" value="LRR_FXL15/At3g58940/PEG3-like"/>
</dbReference>
<dbReference type="PANTHER" id="PTHR31900:SF30">
    <property type="entry name" value="SUPERFAMILY PROTEIN, PUTATIVE-RELATED"/>
    <property type="match status" value="1"/>
</dbReference>
<organism evidence="2">
    <name type="scientific">Oryza punctata</name>
    <name type="common">Red rice</name>
    <dbReference type="NCBI Taxonomy" id="4537"/>
    <lineage>
        <taxon>Eukaryota</taxon>
        <taxon>Viridiplantae</taxon>
        <taxon>Streptophyta</taxon>
        <taxon>Embryophyta</taxon>
        <taxon>Tracheophyta</taxon>
        <taxon>Spermatophyta</taxon>
        <taxon>Magnoliopsida</taxon>
        <taxon>Liliopsida</taxon>
        <taxon>Poales</taxon>
        <taxon>Poaceae</taxon>
        <taxon>BOP clade</taxon>
        <taxon>Oryzoideae</taxon>
        <taxon>Oryzeae</taxon>
        <taxon>Oryzinae</taxon>
        <taxon>Oryza</taxon>
    </lineage>
</organism>
<name>A0A0E0LG42_ORYPU</name>